<feature type="domain" description="HTH marR-type" evidence="4">
    <location>
        <begin position="1"/>
        <end position="124"/>
    </location>
</feature>
<dbReference type="InterPro" id="IPR000835">
    <property type="entry name" value="HTH_MarR-typ"/>
</dbReference>
<keyword evidence="2" id="KW-0238">DNA-binding</keyword>
<evidence type="ECO:0000313" key="6">
    <source>
        <dbReference type="Proteomes" id="UP000234190"/>
    </source>
</evidence>
<evidence type="ECO:0000259" key="4">
    <source>
        <dbReference type="PROSITE" id="PS50995"/>
    </source>
</evidence>
<dbReference type="AlphaFoldDB" id="A0A2N4U708"/>
<name>A0A2N4U708_9BURK</name>
<dbReference type="Proteomes" id="UP000234190">
    <property type="component" value="Unassembled WGS sequence"/>
</dbReference>
<dbReference type="InterPro" id="IPR052067">
    <property type="entry name" value="Metal_resp_HTH_trans_reg"/>
</dbReference>
<dbReference type="GO" id="GO:0003700">
    <property type="term" value="F:DNA-binding transcription factor activity"/>
    <property type="evidence" value="ECO:0007669"/>
    <property type="project" value="InterPro"/>
</dbReference>
<dbReference type="Pfam" id="PF12802">
    <property type="entry name" value="MarR_2"/>
    <property type="match status" value="1"/>
</dbReference>
<dbReference type="PANTHER" id="PTHR35790:SF4">
    <property type="entry name" value="HTH-TYPE TRANSCRIPTIONAL REGULATOR PCHR"/>
    <property type="match status" value="1"/>
</dbReference>
<sequence>MSNYYREPSFREIERALGLTRPEILSLIFLCFRDGITVTDICEFSGHLKANISRAAIALEKKALIDRRPHDDDQRRQLLFVTPAGRALHDRFMPGLVQREADMLACLTDTERQQFNDILRKMCAHARDWSDLSVTEPSDSA</sequence>
<dbReference type="OrthoDB" id="8654642at2"/>
<gene>
    <name evidence="5" type="ORF">CR159_06015</name>
</gene>
<dbReference type="InterPro" id="IPR036388">
    <property type="entry name" value="WH-like_DNA-bd_sf"/>
</dbReference>
<keyword evidence="1" id="KW-0805">Transcription regulation</keyword>
<keyword evidence="6" id="KW-1185">Reference proteome</keyword>
<dbReference type="SMART" id="SM00347">
    <property type="entry name" value="HTH_MARR"/>
    <property type="match status" value="1"/>
</dbReference>
<reference evidence="5 6" key="1">
    <citation type="submission" date="2017-10" db="EMBL/GenBank/DDBJ databases">
        <title>Two draft genome sequences of Pusillimonas sp. strains isolated from a nitrate- and radionuclide-contaminated groundwater in Russia.</title>
        <authorList>
            <person name="Grouzdev D.S."/>
            <person name="Tourova T.P."/>
            <person name="Goeva M.A."/>
            <person name="Babich T.L."/>
            <person name="Sokolova D.S."/>
            <person name="Abdullin R."/>
            <person name="Poltaraus A.B."/>
            <person name="Toshchakov S.V."/>
            <person name="Nazina T.N."/>
        </authorList>
    </citation>
    <scope>NUCLEOTIDE SEQUENCE [LARGE SCALE GENOMIC DNA]</scope>
    <source>
        <strain evidence="5 6">JR1/69-3-13</strain>
    </source>
</reference>
<organism evidence="5 6">
    <name type="scientific">Pollutimonas subterranea</name>
    <dbReference type="NCBI Taxonomy" id="2045210"/>
    <lineage>
        <taxon>Bacteria</taxon>
        <taxon>Pseudomonadati</taxon>
        <taxon>Pseudomonadota</taxon>
        <taxon>Betaproteobacteria</taxon>
        <taxon>Burkholderiales</taxon>
        <taxon>Alcaligenaceae</taxon>
        <taxon>Pollutimonas</taxon>
    </lineage>
</organism>
<accession>A0A2N4U708</accession>
<dbReference type="InterPro" id="IPR036390">
    <property type="entry name" value="WH_DNA-bd_sf"/>
</dbReference>
<evidence type="ECO:0000256" key="3">
    <source>
        <dbReference type="ARBA" id="ARBA00023163"/>
    </source>
</evidence>
<comment type="caution">
    <text evidence="5">The sequence shown here is derived from an EMBL/GenBank/DDBJ whole genome shotgun (WGS) entry which is preliminary data.</text>
</comment>
<evidence type="ECO:0000313" key="5">
    <source>
        <dbReference type="EMBL" id="PLC50801.1"/>
    </source>
</evidence>
<dbReference type="GO" id="GO:0003677">
    <property type="term" value="F:DNA binding"/>
    <property type="evidence" value="ECO:0007669"/>
    <property type="project" value="UniProtKB-KW"/>
</dbReference>
<dbReference type="PANTHER" id="PTHR35790">
    <property type="entry name" value="HTH-TYPE TRANSCRIPTIONAL REGULATOR PCHR"/>
    <property type="match status" value="1"/>
</dbReference>
<protein>
    <submittedName>
        <fullName evidence="5">MarR family transcriptional regulator</fullName>
    </submittedName>
</protein>
<evidence type="ECO:0000256" key="1">
    <source>
        <dbReference type="ARBA" id="ARBA00023015"/>
    </source>
</evidence>
<dbReference type="EMBL" id="PDNW01000004">
    <property type="protein sequence ID" value="PLC50801.1"/>
    <property type="molecule type" value="Genomic_DNA"/>
</dbReference>
<dbReference type="SUPFAM" id="SSF46785">
    <property type="entry name" value="Winged helix' DNA-binding domain"/>
    <property type="match status" value="1"/>
</dbReference>
<evidence type="ECO:0000256" key="2">
    <source>
        <dbReference type="ARBA" id="ARBA00023125"/>
    </source>
</evidence>
<dbReference type="PROSITE" id="PS50995">
    <property type="entry name" value="HTH_MARR_2"/>
    <property type="match status" value="1"/>
</dbReference>
<dbReference type="Gene3D" id="1.10.10.10">
    <property type="entry name" value="Winged helix-like DNA-binding domain superfamily/Winged helix DNA-binding domain"/>
    <property type="match status" value="1"/>
</dbReference>
<proteinExistence type="predicted"/>
<keyword evidence="3" id="KW-0804">Transcription</keyword>